<dbReference type="InterPro" id="IPR036638">
    <property type="entry name" value="HLH_DNA-bd_sf"/>
</dbReference>
<evidence type="ECO:0000256" key="4">
    <source>
        <dbReference type="ARBA" id="ARBA00023015"/>
    </source>
</evidence>
<comment type="similarity">
    <text evidence="2">Belongs to the bHLH protein family.</text>
</comment>
<keyword evidence="5" id="KW-0238">DNA-binding</keyword>
<dbReference type="InterPro" id="IPR051358">
    <property type="entry name" value="TF_AMS/ICE1/BHLH6-like"/>
</dbReference>
<comment type="subcellular location">
    <subcellularLocation>
        <location evidence="1">Nucleus</location>
    </subcellularLocation>
</comment>
<dbReference type="GO" id="GO:0043565">
    <property type="term" value="F:sequence-specific DNA binding"/>
    <property type="evidence" value="ECO:0007669"/>
    <property type="project" value="TreeGrafter"/>
</dbReference>
<evidence type="ECO:0000313" key="11">
    <source>
        <dbReference type="Proteomes" id="UP000639772"/>
    </source>
</evidence>
<dbReference type="InterPro" id="IPR011598">
    <property type="entry name" value="bHLH_dom"/>
</dbReference>
<organism evidence="10 11">
    <name type="scientific">Vanilla planifolia</name>
    <name type="common">Vanilla</name>
    <dbReference type="NCBI Taxonomy" id="51239"/>
    <lineage>
        <taxon>Eukaryota</taxon>
        <taxon>Viridiplantae</taxon>
        <taxon>Streptophyta</taxon>
        <taxon>Embryophyta</taxon>
        <taxon>Tracheophyta</taxon>
        <taxon>Spermatophyta</taxon>
        <taxon>Magnoliopsida</taxon>
        <taxon>Liliopsida</taxon>
        <taxon>Asparagales</taxon>
        <taxon>Orchidaceae</taxon>
        <taxon>Vanilloideae</taxon>
        <taxon>Vanilleae</taxon>
        <taxon>Vanilla</taxon>
    </lineage>
</organism>
<dbReference type="PANTHER" id="PTHR31945:SF129">
    <property type="entry name" value="TRANSCRIPTION FACTOR SCREAM2"/>
    <property type="match status" value="1"/>
</dbReference>
<proteinExistence type="inferred from homology"/>
<dbReference type="GO" id="GO:0046983">
    <property type="term" value="F:protein dimerization activity"/>
    <property type="evidence" value="ECO:0007669"/>
    <property type="project" value="InterPro"/>
</dbReference>
<feature type="region of interest" description="Disordered" evidence="8">
    <location>
        <begin position="251"/>
        <end position="274"/>
    </location>
</feature>
<dbReference type="FunFam" id="4.10.280.10:FF:000066">
    <property type="entry name" value="BHLH transcription factor"/>
    <property type="match status" value="1"/>
</dbReference>
<keyword evidence="7" id="KW-0539">Nucleus</keyword>
<keyword evidence="6" id="KW-0804">Transcription</keyword>
<reference evidence="10 11" key="1">
    <citation type="journal article" date="2020" name="Nat. Food">
        <title>A phased Vanilla planifolia genome enables genetic improvement of flavour and production.</title>
        <authorList>
            <person name="Hasing T."/>
            <person name="Tang H."/>
            <person name="Brym M."/>
            <person name="Khazi F."/>
            <person name="Huang T."/>
            <person name="Chambers A.H."/>
        </authorList>
    </citation>
    <scope>NUCLEOTIDE SEQUENCE [LARGE SCALE GENOMIC DNA]</scope>
    <source>
        <tissue evidence="10">Leaf</tissue>
    </source>
</reference>
<gene>
    <name evidence="10" type="ORF">HPP92_006758</name>
</gene>
<evidence type="ECO:0000256" key="1">
    <source>
        <dbReference type="ARBA" id="ARBA00004123"/>
    </source>
</evidence>
<evidence type="ECO:0000256" key="7">
    <source>
        <dbReference type="ARBA" id="ARBA00023242"/>
    </source>
</evidence>
<sequence>MLSRHSCAVWMEGGGDEDQEDAISWSRPAAATPGAPGGGIAEGRDEIGLPCFKTILDDDWYVGASSSSGGEVGNHGFAGIHLVDQSVNPNLFLPPPVDSPTFFPPKPAFSSLLSVCSQPFETGFDFGSDAPPYFPNGNCSNISGFGSGVLGFPGVQISGQDLLPLTGSSPNQSSGGCGFYPMTFDSFENSPFQNRAKVLRPLEIFPPVGAQPTLFQKRAAAALRQNSNVAGVDKSMGLGFLGEAFAKGRTSLQGGEHEKRARKEEEDIDDASIDGSALNYDSEDLGFANNVKVEEKNGGTAAVGCGNVSNNNSNLTGAGEQKGRKKGLPAKNLMAERRRRKKLNDRLYMLRSVVPKISKMDRASILGDAIEYLKELLQRINDLHNELESTT</sequence>
<evidence type="ECO:0000313" key="10">
    <source>
        <dbReference type="EMBL" id="KAG0489895.1"/>
    </source>
</evidence>
<dbReference type="Gene3D" id="4.10.280.10">
    <property type="entry name" value="Helix-loop-helix DNA-binding domain"/>
    <property type="match status" value="1"/>
</dbReference>
<dbReference type="AlphaFoldDB" id="A0A835VAL4"/>
<evidence type="ECO:0000256" key="5">
    <source>
        <dbReference type="ARBA" id="ARBA00023125"/>
    </source>
</evidence>
<evidence type="ECO:0000259" key="9">
    <source>
        <dbReference type="PROSITE" id="PS50888"/>
    </source>
</evidence>
<comment type="caution">
    <text evidence="10">The sequence shown here is derived from an EMBL/GenBank/DDBJ whole genome shotgun (WGS) entry which is preliminary data.</text>
</comment>
<accession>A0A835VAL4</accession>
<evidence type="ECO:0000256" key="3">
    <source>
        <dbReference type="ARBA" id="ARBA00022473"/>
    </source>
</evidence>
<feature type="domain" description="BHLH" evidence="9">
    <location>
        <begin position="327"/>
        <end position="376"/>
    </location>
</feature>
<dbReference type="GO" id="GO:0003700">
    <property type="term" value="F:DNA-binding transcription factor activity"/>
    <property type="evidence" value="ECO:0007669"/>
    <property type="project" value="TreeGrafter"/>
</dbReference>
<dbReference type="Proteomes" id="UP000639772">
    <property type="component" value="Chromosome 3"/>
</dbReference>
<dbReference type="OrthoDB" id="551431at2759"/>
<dbReference type="PROSITE" id="PS50888">
    <property type="entry name" value="BHLH"/>
    <property type="match status" value="1"/>
</dbReference>
<dbReference type="GO" id="GO:0005634">
    <property type="term" value="C:nucleus"/>
    <property type="evidence" value="ECO:0007669"/>
    <property type="project" value="UniProtKB-SubCell"/>
</dbReference>
<dbReference type="CDD" id="cd11443">
    <property type="entry name" value="bHLH_AtAMS_like"/>
    <property type="match status" value="1"/>
</dbReference>
<keyword evidence="4" id="KW-0805">Transcription regulation</keyword>
<dbReference type="Pfam" id="PF00010">
    <property type="entry name" value="HLH"/>
    <property type="match status" value="1"/>
</dbReference>
<evidence type="ECO:0000256" key="2">
    <source>
        <dbReference type="ARBA" id="ARBA00005510"/>
    </source>
</evidence>
<evidence type="ECO:0000256" key="8">
    <source>
        <dbReference type="SAM" id="MobiDB-lite"/>
    </source>
</evidence>
<dbReference type="PANTHER" id="PTHR31945">
    <property type="entry name" value="TRANSCRIPTION FACTOR SCREAM2-RELATED"/>
    <property type="match status" value="1"/>
</dbReference>
<evidence type="ECO:0000256" key="6">
    <source>
        <dbReference type="ARBA" id="ARBA00023163"/>
    </source>
</evidence>
<protein>
    <recommendedName>
        <fullName evidence="9">BHLH domain-containing protein</fullName>
    </recommendedName>
</protein>
<feature type="compositionally biased region" description="Basic and acidic residues" evidence="8">
    <location>
        <begin position="255"/>
        <end position="265"/>
    </location>
</feature>
<dbReference type="SUPFAM" id="SSF47459">
    <property type="entry name" value="HLH, helix-loop-helix DNA-binding domain"/>
    <property type="match status" value="1"/>
</dbReference>
<name>A0A835VAL4_VANPL</name>
<dbReference type="EMBL" id="JADCNM010000003">
    <property type="protein sequence ID" value="KAG0489895.1"/>
    <property type="molecule type" value="Genomic_DNA"/>
</dbReference>
<dbReference type="SMART" id="SM00353">
    <property type="entry name" value="HLH"/>
    <property type="match status" value="1"/>
</dbReference>
<keyword evidence="3" id="KW-0217">Developmental protein</keyword>